<keyword evidence="3" id="KW-1003">Cell membrane</keyword>
<dbReference type="SUPFAM" id="SSF161098">
    <property type="entry name" value="MetI-like"/>
    <property type="match status" value="1"/>
</dbReference>
<dbReference type="EMBL" id="JACRTE010000001">
    <property type="protein sequence ID" value="MBC8595399.1"/>
    <property type="molecule type" value="Genomic_DNA"/>
</dbReference>
<dbReference type="Gene3D" id="1.10.3720.10">
    <property type="entry name" value="MetI-like"/>
    <property type="match status" value="1"/>
</dbReference>
<gene>
    <name evidence="9" type="ORF">H8706_00755</name>
</gene>
<dbReference type="Proteomes" id="UP000647416">
    <property type="component" value="Unassembled WGS sequence"/>
</dbReference>
<proteinExistence type="inferred from homology"/>
<dbReference type="PANTHER" id="PTHR43744:SF6">
    <property type="entry name" value="ABC TRANSPORTER PERMEASE PROTEIN YESQ-RELATED"/>
    <property type="match status" value="1"/>
</dbReference>
<dbReference type="GO" id="GO:0005886">
    <property type="term" value="C:plasma membrane"/>
    <property type="evidence" value="ECO:0007669"/>
    <property type="project" value="UniProtKB-SubCell"/>
</dbReference>
<dbReference type="RefSeq" id="WP_262431101.1">
    <property type="nucleotide sequence ID" value="NZ_JACRTE010000001.1"/>
</dbReference>
<evidence type="ECO:0000313" key="10">
    <source>
        <dbReference type="Proteomes" id="UP000647416"/>
    </source>
</evidence>
<feature type="transmembrane region" description="Helical" evidence="7">
    <location>
        <begin position="73"/>
        <end position="91"/>
    </location>
</feature>
<dbReference type="AlphaFoldDB" id="A0A926FBE6"/>
<evidence type="ECO:0000313" key="9">
    <source>
        <dbReference type="EMBL" id="MBC8595399.1"/>
    </source>
</evidence>
<feature type="transmembrane region" description="Helical" evidence="7">
    <location>
        <begin position="136"/>
        <end position="154"/>
    </location>
</feature>
<feature type="transmembrane region" description="Helical" evidence="7">
    <location>
        <begin position="103"/>
        <end position="124"/>
    </location>
</feature>
<feature type="domain" description="ABC transmembrane type-1" evidence="8">
    <location>
        <begin position="68"/>
        <end position="262"/>
    </location>
</feature>
<keyword evidence="5 7" id="KW-1133">Transmembrane helix</keyword>
<keyword evidence="10" id="KW-1185">Reference proteome</keyword>
<feature type="transmembrane region" description="Helical" evidence="7">
    <location>
        <begin position="7"/>
        <end position="29"/>
    </location>
</feature>
<keyword evidence="6 7" id="KW-0472">Membrane</keyword>
<dbReference type="InterPro" id="IPR000515">
    <property type="entry name" value="MetI-like"/>
</dbReference>
<dbReference type="GO" id="GO:0055085">
    <property type="term" value="P:transmembrane transport"/>
    <property type="evidence" value="ECO:0007669"/>
    <property type="project" value="InterPro"/>
</dbReference>
<dbReference type="InterPro" id="IPR035906">
    <property type="entry name" value="MetI-like_sf"/>
</dbReference>
<evidence type="ECO:0000256" key="6">
    <source>
        <dbReference type="ARBA" id="ARBA00023136"/>
    </source>
</evidence>
<evidence type="ECO:0000256" key="4">
    <source>
        <dbReference type="ARBA" id="ARBA00022692"/>
    </source>
</evidence>
<accession>A0A926FBE6</accession>
<evidence type="ECO:0000256" key="5">
    <source>
        <dbReference type="ARBA" id="ARBA00022989"/>
    </source>
</evidence>
<name>A0A926FBE6_9FIRM</name>
<evidence type="ECO:0000256" key="1">
    <source>
        <dbReference type="ARBA" id="ARBA00004651"/>
    </source>
</evidence>
<dbReference type="Pfam" id="PF00528">
    <property type="entry name" value="BPD_transp_1"/>
    <property type="match status" value="1"/>
</dbReference>
<dbReference type="PROSITE" id="PS50928">
    <property type="entry name" value="ABC_TM1"/>
    <property type="match status" value="1"/>
</dbReference>
<keyword evidence="2 7" id="KW-0813">Transport</keyword>
<dbReference type="PANTHER" id="PTHR43744">
    <property type="entry name" value="ABC TRANSPORTER PERMEASE PROTEIN MG189-RELATED-RELATED"/>
    <property type="match status" value="1"/>
</dbReference>
<dbReference type="CDD" id="cd06261">
    <property type="entry name" value="TM_PBP2"/>
    <property type="match status" value="1"/>
</dbReference>
<comment type="similarity">
    <text evidence="7">Belongs to the binding-protein-dependent transport system permease family.</text>
</comment>
<evidence type="ECO:0000256" key="2">
    <source>
        <dbReference type="ARBA" id="ARBA00022448"/>
    </source>
</evidence>
<comment type="subcellular location">
    <subcellularLocation>
        <location evidence="1 7">Cell membrane</location>
        <topology evidence="1 7">Multi-pass membrane protein</topology>
    </subcellularLocation>
</comment>
<evidence type="ECO:0000256" key="3">
    <source>
        <dbReference type="ARBA" id="ARBA00022475"/>
    </source>
</evidence>
<evidence type="ECO:0000259" key="8">
    <source>
        <dbReference type="PROSITE" id="PS50928"/>
    </source>
</evidence>
<keyword evidence="4 7" id="KW-0812">Transmembrane</keyword>
<comment type="caution">
    <text evidence="9">The sequence shown here is derived from an EMBL/GenBank/DDBJ whole genome shotgun (WGS) entry which is preliminary data.</text>
</comment>
<sequence>MEKKKRITYIIWFTVCTIISIIFIVPLYYTFVNSLRSIYSLPSIALTQKPDWSNYKYAVTLIPFLRYLKNSCIVVSITVFFGVTVDFFYGFAFAKLKVKGNKFLFMLLLSCMMIPGFALQIPQYIAFSNFGIKDTYWIWFLTCMAGSPGIVFLYKQYIESIPSEIEEAAFIDGCGFFRIITQIYMPICKSILAVGLFRVFIGEWGNYMTPYMFLTEKKYPLSIALFNASYTLPSDPTANLDPIKCAAALLYAIPSICVFFLCQKQLVAGLTAGSVKG</sequence>
<protein>
    <submittedName>
        <fullName evidence="9">Carbohydrate ABC transporter permease</fullName>
    </submittedName>
</protein>
<organism evidence="9 10">
    <name type="scientific">Qingrenia yutianensis</name>
    <dbReference type="NCBI Taxonomy" id="2763676"/>
    <lineage>
        <taxon>Bacteria</taxon>
        <taxon>Bacillati</taxon>
        <taxon>Bacillota</taxon>
        <taxon>Clostridia</taxon>
        <taxon>Eubacteriales</taxon>
        <taxon>Oscillospiraceae</taxon>
        <taxon>Qingrenia</taxon>
    </lineage>
</organism>
<evidence type="ECO:0000256" key="7">
    <source>
        <dbReference type="RuleBase" id="RU363032"/>
    </source>
</evidence>
<reference evidence="9" key="1">
    <citation type="submission" date="2020-08" db="EMBL/GenBank/DDBJ databases">
        <title>Genome public.</title>
        <authorList>
            <person name="Liu C."/>
            <person name="Sun Q."/>
        </authorList>
    </citation>
    <scope>NUCLEOTIDE SEQUENCE</scope>
    <source>
        <strain evidence="9">NSJ-50</strain>
    </source>
</reference>